<evidence type="ECO:0000256" key="1">
    <source>
        <dbReference type="ARBA" id="ARBA00004196"/>
    </source>
</evidence>
<organism evidence="7 8">
    <name type="scientific">Lipingzhangella halophila</name>
    <dbReference type="NCBI Taxonomy" id="1783352"/>
    <lineage>
        <taxon>Bacteria</taxon>
        <taxon>Bacillati</taxon>
        <taxon>Actinomycetota</taxon>
        <taxon>Actinomycetes</taxon>
        <taxon>Streptosporangiales</taxon>
        <taxon>Nocardiopsidaceae</taxon>
        <taxon>Lipingzhangella</taxon>
    </lineage>
</organism>
<name>A0A7W7W2V4_9ACTN</name>
<comment type="subcellular location">
    <subcellularLocation>
        <location evidence="1">Cell envelope</location>
    </subcellularLocation>
</comment>
<dbReference type="AlphaFoldDB" id="A0A7W7W2V4"/>
<feature type="signal peptide" evidence="5">
    <location>
        <begin position="1"/>
        <end position="19"/>
    </location>
</feature>
<gene>
    <name evidence="7" type="ORF">F4561_001989</name>
</gene>
<keyword evidence="8" id="KW-1185">Reference proteome</keyword>
<dbReference type="RefSeq" id="WP_184576968.1">
    <property type="nucleotide sequence ID" value="NZ_JACHJT010000001.1"/>
</dbReference>
<evidence type="ECO:0000256" key="2">
    <source>
        <dbReference type="ARBA" id="ARBA00008814"/>
    </source>
</evidence>
<dbReference type="PANTHER" id="PTHR30532">
    <property type="entry name" value="IRON III DICITRATE-BINDING PERIPLASMIC PROTEIN"/>
    <property type="match status" value="1"/>
</dbReference>
<reference evidence="7 8" key="1">
    <citation type="submission" date="2020-08" db="EMBL/GenBank/DDBJ databases">
        <title>Sequencing the genomes of 1000 actinobacteria strains.</title>
        <authorList>
            <person name="Klenk H.-P."/>
        </authorList>
    </citation>
    <scope>NUCLEOTIDE SEQUENCE [LARGE SCALE GENOMIC DNA]</scope>
    <source>
        <strain evidence="7 8">DSM 102030</strain>
    </source>
</reference>
<evidence type="ECO:0000256" key="5">
    <source>
        <dbReference type="SAM" id="SignalP"/>
    </source>
</evidence>
<dbReference type="CDD" id="cd01146">
    <property type="entry name" value="FhuD"/>
    <property type="match status" value="1"/>
</dbReference>
<evidence type="ECO:0000313" key="8">
    <source>
        <dbReference type="Proteomes" id="UP000523007"/>
    </source>
</evidence>
<dbReference type="GO" id="GO:0030288">
    <property type="term" value="C:outer membrane-bounded periplasmic space"/>
    <property type="evidence" value="ECO:0007669"/>
    <property type="project" value="TreeGrafter"/>
</dbReference>
<dbReference type="InterPro" id="IPR051313">
    <property type="entry name" value="Bact_iron-sidero_bind"/>
</dbReference>
<dbReference type="Proteomes" id="UP000523007">
    <property type="component" value="Unassembled WGS sequence"/>
</dbReference>
<dbReference type="InterPro" id="IPR002491">
    <property type="entry name" value="ABC_transptr_periplasmic_BD"/>
</dbReference>
<dbReference type="PANTHER" id="PTHR30532:SF25">
    <property type="entry name" value="IRON(III) DICITRATE-BINDING PERIPLASMIC PROTEIN"/>
    <property type="match status" value="1"/>
</dbReference>
<dbReference type="EMBL" id="JACHJT010000001">
    <property type="protein sequence ID" value="MBB4931169.1"/>
    <property type="molecule type" value="Genomic_DNA"/>
</dbReference>
<dbReference type="Gene3D" id="3.40.50.1980">
    <property type="entry name" value="Nitrogenase molybdenum iron protein domain"/>
    <property type="match status" value="2"/>
</dbReference>
<dbReference type="GO" id="GO:1901678">
    <property type="term" value="P:iron coordination entity transport"/>
    <property type="evidence" value="ECO:0007669"/>
    <property type="project" value="UniProtKB-ARBA"/>
</dbReference>
<feature type="domain" description="Fe/B12 periplasmic-binding" evidence="6">
    <location>
        <begin position="47"/>
        <end position="308"/>
    </location>
</feature>
<accession>A0A7W7W2V4</accession>
<evidence type="ECO:0000259" key="6">
    <source>
        <dbReference type="PROSITE" id="PS50983"/>
    </source>
</evidence>
<comment type="caution">
    <text evidence="7">The sequence shown here is derived from an EMBL/GenBank/DDBJ whole genome shotgun (WGS) entry which is preliminary data.</text>
</comment>
<evidence type="ECO:0000256" key="4">
    <source>
        <dbReference type="ARBA" id="ARBA00022729"/>
    </source>
</evidence>
<comment type="similarity">
    <text evidence="2">Belongs to the bacterial solute-binding protein 8 family.</text>
</comment>
<proteinExistence type="inferred from homology"/>
<keyword evidence="4 5" id="KW-0732">Signal</keyword>
<evidence type="ECO:0000256" key="3">
    <source>
        <dbReference type="ARBA" id="ARBA00022448"/>
    </source>
</evidence>
<keyword evidence="3" id="KW-0813">Transport</keyword>
<sequence length="308" mass="33618">MRRWLVMFLAVLLPATACASEGGVDQGETRTVQHALGETEIPVDPERVVTLWASTLSATIALDEEPVGYAFNDEPTEGIDVPEGYDVGQLDYLGDSQELDLERIAGANPDLILATDLHEDAYDQLSEIAPTVALEWSGSGAWKEHLTDVAEVLNAEDKADEVVDDYNERVAEVADAIGDPGGIEVSVVRFHAEELRLEVRNSFTGRIVDDVGLARPEVQDVEEEGSGYLPISLERLPDADGDAMFAFTIADSDTEQPDLLKQARGNPLWEDLDVVSDDEVYPVDYTTWISTNYIGAHAVLDDLEEALG</sequence>
<dbReference type="PROSITE" id="PS50983">
    <property type="entry name" value="FE_B12_PBP"/>
    <property type="match status" value="1"/>
</dbReference>
<dbReference type="Pfam" id="PF01497">
    <property type="entry name" value="Peripla_BP_2"/>
    <property type="match status" value="1"/>
</dbReference>
<feature type="chain" id="PRO_5031384022" evidence="5">
    <location>
        <begin position="20"/>
        <end position="308"/>
    </location>
</feature>
<dbReference type="SUPFAM" id="SSF53807">
    <property type="entry name" value="Helical backbone' metal receptor"/>
    <property type="match status" value="1"/>
</dbReference>
<evidence type="ECO:0000313" key="7">
    <source>
        <dbReference type="EMBL" id="MBB4931169.1"/>
    </source>
</evidence>
<protein>
    <submittedName>
        <fullName evidence="7">Iron complex transport system substrate-binding protein</fullName>
    </submittedName>
</protein>